<dbReference type="Pfam" id="PF13558">
    <property type="entry name" value="SbcC_Walker_B"/>
    <property type="match status" value="1"/>
</dbReference>
<sequence length="1132" mass="124267">MNAIHPGQWRLESIELLNWGTFQGHWSVPVARRGFLVTGPSGSGKSSLLDAVSAVLTPRGKLRFNAAANDGGARGDDRSLVSYIRGAWRRSADEETGEVASEYLRPGATHSGILLRYADGTGGRPVILAKLYHLRRGSNTPSDVQELSLILQQDAVLPDFVPHLGSGIDVRKIKADWPDAMAITDKHSSFSARFSRLLGISGENAILLLHKTQAAKSLGNLDELFRTFMLDEPRTFAMAENAVAQFGELSQAHSAVVQARLQRDHLAAMAIPARTYDTSAAAAAEAGNLHAAVPAFKDAWKLRLAEEASASAGEQLLAAENSAAQATDHVRDLYQTLSVARQRVSENGGAALGTQRERIDLAERELAAVTRQARRLAGRLEEASVPMPGSFAELEELRATAASEHAEWEAAEPEAKTRLLELHDARAAARLERDSLEKDITALRTRRSNLDRRLLEARTAVAEAAGLPEMALPFAGELLEVDAQYSDWTGAIERVLRPLATVMLVPRAHLSAVRKAVDSLHLGTRLVFEDVPASPEPPRKTDPATSLVHRVKVAEGPMSGWLHLELSRRYDYACVESPGDLAVHDQAVTRAGQVRRSRTKYEKDDRHRVDDRRNWYLGFSTASKLEHLIGSLAEARGRLEAAERAVDTFSGRRETVRQRLAALQELVGLTWPEVDTAAAEAALAEQRGRLESLLAASDDLRAAQDAQSEAEARHEAARCLETERRSAVAEAAALVNSLEGTIAELRERAASEPVAEQERIRLEELFTSSAQKRRITHTIIDDVALAVSGALSQQERSHTDTAQRAARDFGAAAHDFCTAWTATAADLGTDIEDRSGYLELLDRLVADGLPQFEIRFFGLLESQSQQNVAQLAAEIRRAPGEVRERVDPVNRSLARSAFDEGRFLRISVKENRGELGRQFLTDLQDIATGSWMAEDREEAERRFETMRRLMGRLASSEAADASWRRHCLDTRLHVRFTALEVDGRGTVVNIHDSSAGLSGGQQQKLVTFCLAAALRYQLTRDDELLPRYGTVMMDEAFDKADARFTRMAMDVFHEFGFHMVLATPLKLLQTLSEYIGGTAVIKCMDFRDSRIATLDYDDATTTEDNATTGKRTVAGNALPDGLVAGSEAGTLW</sequence>
<gene>
    <name evidence="2" type="ORF">J2S64_001806</name>
</gene>
<protein>
    <submittedName>
        <fullName evidence="2">Uncharacterized protein YPO0396</fullName>
    </submittedName>
</protein>
<dbReference type="RefSeq" id="WP_310289809.1">
    <property type="nucleotide sequence ID" value="NZ_BAAAWO010000001.1"/>
</dbReference>
<feature type="coiled-coil region" evidence="1">
    <location>
        <begin position="352"/>
        <end position="379"/>
    </location>
</feature>
<name>A0ABU2BHI9_9MICC</name>
<dbReference type="Pfam" id="PF13555">
    <property type="entry name" value="AAA_29"/>
    <property type="match status" value="1"/>
</dbReference>
<dbReference type="CDD" id="cd00267">
    <property type="entry name" value="ABC_ATPase"/>
    <property type="match status" value="1"/>
</dbReference>
<keyword evidence="3" id="KW-1185">Reference proteome</keyword>
<dbReference type="Gene3D" id="3.40.50.300">
    <property type="entry name" value="P-loop containing nucleotide triphosphate hydrolases"/>
    <property type="match status" value="1"/>
</dbReference>
<dbReference type="Proteomes" id="UP001183817">
    <property type="component" value="Unassembled WGS sequence"/>
</dbReference>
<dbReference type="EMBL" id="JAVDYI010000001">
    <property type="protein sequence ID" value="MDR7358115.1"/>
    <property type="molecule type" value="Genomic_DNA"/>
</dbReference>
<dbReference type="SUPFAM" id="SSF52540">
    <property type="entry name" value="P-loop containing nucleoside triphosphate hydrolases"/>
    <property type="match status" value="1"/>
</dbReference>
<comment type="caution">
    <text evidence="2">The sequence shown here is derived from an EMBL/GenBank/DDBJ whole genome shotgun (WGS) entry which is preliminary data.</text>
</comment>
<feature type="coiled-coil region" evidence="1">
    <location>
        <begin position="625"/>
        <end position="652"/>
    </location>
</feature>
<evidence type="ECO:0000313" key="2">
    <source>
        <dbReference type="EMBL" id="MDR7358115.1"/>
    </source>
</evidence>
<keyword evidence="1" id="KW-0175">Coiled coil</keyword>
<organism evidence="2 3">
    <name type="scientific">Paeniglutamicibacter sulfureus</name>
    <dbReference type="NCBI Taxonomy" id="43666"/>
    <lineage>
        <taxon>Bacteria</taxon>
        <taxon>Bacillati</taxon>
        <taxon>Actinomycetota</taxon>
        <taxon>Actinomycetes</taxon>
        <taxon>Micrococcales</taxon>
        <taxon>Micrococcaceae</taxon>
        <taxon>Paeniglutamicibacter</taxon>
    </lineage>
</organism>
<evidence type="ECO:0000256" key="1">
    <source>
        <dbReference type="SAM" id="Coils"/>
    </source>
</evidence>
<proteinExistence type="predicted"/>
<reference evidence="2 3" key="1">
    <citation type="submission" date="2023-07" db="EMBL/GenBank/DDBJ databases">
        <title>Sequencing the genomes of 1000 actinobacteria strains.</title>
        <authorList>
            <person name="Klenk H.-P."/>
        </authorList>
    </citation>
    <scope>NUCLEOTIDE SEQUENCE [LARGE SCALE GENOMIC DNA]</scope>
    <source>
        <strain evidence="2 3">DSM 20167</strain>
    </source>
</reference>
<accession>A0ABU2BHI9</accession>
<dbReference type="InterPro" id="IPR027417">
    <property type="entry name" value="P-loop_NTPase"/>
</dbReference>
<feature type="coiled-coil region" evidence="1">
    <location>
        <begin position="419"/>
        <end position="453"/>
    </location>
</feature>
<evidence type="ECO:0000313" key="3">
    <source>
        <dbReference type="Proteomes" id="UP001183817"/>
    </source>
</evidence>